<dbReference type="AlphaFoldDB" id="A0A2N5DYP1"/>
<reference evidence="1 2" key="1">
    <citation type="submission" date="2017-12" db="EMBL/GenBank/DDBJ databases">
        <title>Characterization of six clinical isolates of Enterochimera gen. nov., a novel genus of the Yersiniaciae family and the three species Enterochimera arupensis sp. nov., Enterochimera coloradensis sp. nov, and Enterochimera californica sp. nov.</title>
        <authorList>
            <person name="Rossi A."/>
            <person name="Fisher M."/>
        </authorList>
    </citation>
    <scope>NUCLEOTIDE SEQUENCE [LARGE SCALE GENOMIC DNA]</scope>
    <source>
        <strain evidence="2">2016-Iso4</strain>
    </source>
</reference>
<dbReference type="EMBL" id="PJZH01000017">
    <property type="protein sequence ID" value="PLR32672.1"/>
    <property type="molecule type" value="Genomic_DNA"/>
</dbReference>
<proteinExistence type="predicted"/>
<keyword evidence="2" id="KW-1185">Reference proteome</keyword>
<accession>A0A2N5DYP1</accession>
<name>A0A2N5DYP1_9GAMM</name>
<evidence type="ECO:0000313" key="2">
    <source>
        <dbReference type="Proteomes" id="UP000234503"/>
    </source>
</evidence>
<comment type="caution">
    <text evidence="1">The sequence shown here is derived from an EMBL/GenBank/DDBJ whole genome shotgun (WGS) entry which is preliminary data.</text>
</comment>
<dbReference type="RefSeq" id="WP_101825808.1">
    <property type="nucleotide sequence ID" value="NZ_PJZH01000017.1"/>
</dbReference>
<gene>
    <name evidence="1" type="ORF">CYR32_14960</name>
</gene>
<sequence length="74" mass="7912">MAINFSEIDQQAAALRKAHAVLSLVTDSLPVTTENEDCVWAISAALGIVHDVIEALDNTVNHHLHAQHSGSENA</sequence>
<evidence type="ECO:0000313" key="1">
    <source>
        <dbReference type="EMBL" id="PLR32672.1"/>
    </source>
</evidence>
<organism evidence="1 2">
    <name type="scientific">Chimaeribacter coloradensis</name>
    <dbReference type="NCBI Taxonomy" id="2060068"/>
    <lineage>
        <taxon>Bacteria</taxon>
        <taxon>Pseudomonadati</taxon>
        <taxon>Pseudomonadota</taxon>
        <taxon>Gammaproteobacteria</taxon>
        <taxon>Enterobacterales</taxon>
        <taxon>Yersiniaceae</taxon>
        <taxon>Chimaeribacter</taxon>
    </lineage>
</organism>
<protein>
    <submittedName>
        <fullName evidence="1">Uncharacterized protein</fullName>
    </submittedName>
</protein>
<dbReference type="Proteomes" id="UP000234503">
    <property type="component" value="Unassembled WGS sequence"/>
</dbReference>
<dbReference type="OrthoDB" id="9949803at2"/>